<proteinExistence type="predicted"/>
<evidence type="ECO:0000313" key="1">
    <source>
        <dbReference type="EMBL" id="KON31095.1"/>
    </source>
</evidence>
<gene>
    <name evidence="1" type="ORF">AC482_01920</name>
</gene>
<sequence>MGLNFSTGSAEFEGRRLHGALAELGNAVIALFWEGEEPRLGTLTVTLPDRVSYPLLGERDRLIGQLLGEHLAAVHGRMALVSTNLSLSTGSAAGKTLLELAGRLRGGGPGPSEAGP</sequence>
<protein>
    <submittedName>
        <fullName evidence="1">Uncharacterized protein</fullName>
    </submittedName>
</protein>
<reference evidence="1 2" key="1">
    <citation type="submission" date="2015-06" db="EMBL/GenBank/DDBJ databases">
        <title>New insights into the roles of widespread benthic archaea in carbon and nitrogen cycling.</title>
        <authorList>
            <person name="Lazar C.S."/>
            <person name="Baker B.J."/>
            <person name="Seitz K.W."/>
            <person name="Hyde A.S."/>
            <person name="Dick G.J."/>
            <person name="Hinrichs K.-U."/>
            <person name="Teske A.P."/>
        </authorList>
    </citation>
    <scope>NUCLEOTIDE SEQUENCE [LARGE SCALE GENOMIC DNA]</scope>
    <source>
        <strain evidence="1">DG-45</strain>
    </source>
</reference>
<dbReference type="AlphaFoldDB" id="A0A0M0BRU7"/>
<name>A0A0M0BRU7_9ARCH</name>
<evidence type="ECO:0000313" key="2">
    <source>
        <dbReference type="Proteomes" id="UP000037210"/>
    </source>
</evidence>
<organism evidence="1 2">
    <name type="scientific">miscellaneous Crenarchaeota group-15 archaeon DG-45</name>
    <dbReference type="NCBI Taxonomy" id="1685127"/>
    <lineage>
        <taxon>Archaea</taxon>
        <taxon>Candidatus Bathyarchaeota</taxon>
        <taxon>MCG-15</taxon>
    </lineage>
</organism>
<comment type="caution">
    <text evidence="1">The sequence shown here is derived from an EMBL/GenBank/DDBJ whole genome shotgun (WGS) entry which is preliminary data.</text>
</comment>
<dbReference type="Proteomes" id="UP000037210">
    <property type="component" value="Unassembled WGS sequence"/>
</dbReference>
<accession>A0A0M0BRU7</accession>
<dbReference type="EMBL" id="LFWZ01000013">
    <property type="protein sequence ID" value="KON31095.1"/>
    <property type="molecule type" value="Genomic_DNA"/>
</dbReference>